<protein>
    <submittedName>
        <fullName evidence="1">Uncharacterized protein</fullName>
    </submittedName>
</protein>
<dbReference type="AlphaFoldDB" id="Q093J0"/>
<comment type="caution">
    <text evidence="1">The sequence shown here is derived from an EMBL/GenBank/DDBJ whole genome shotgun (WGS) entry which is preliminary data.</text>
</comment>
<gene>
    <name evidence="1" type="ORF">STIAU_3185</name>
</gene>
<accession>Q093J0</accession>
<evidence type="ECO:0000313" key="1">
    <source>
        <dbReference type="EMBL" id="EAU66877.1"/>
    </source>
</evidence>
<evidence type="ECO:0000313" key="2">
    <source>
        <dbReference type="Proteomes" id="UP000032702"/>
    </source>
</evidence>
<name>Q093J0_STIAD</name>
<reference evidence="1 2" key="1">
    <citation type="submission" date="2006-04" db="EMBL/GenBank/DDBJ databases">
        <authorList>
            <person name="Nierman W.C."/>
        </authorList>
    </citation>
    <scope>NUCLEOTIDE SEQUENCE [LARGE SCALE GENOMIC DNA]</scope>
    <source>
        <strain evidence="1 2">DW4/3-1</strain>
    </source>
</reference>
<dbReference type="EMBL" id="AAMD01000045">
    <property type="protein sequence ID" value="EAU66877.1"/>
    <property type="molecule type" value="Genomic_DNA"/>
</dbReference>
<sequence>MFPSLGLTALFTGSFYNEAESALAVELVGRFVLVSALKKEGANP</sequence>
<dbReference type="Proteomes" id="UP000032702">
    <property type="component" value="Unassembled WGS sequence"/>
</dbReference>
<proteinExistence type="predicted"/>
<organism evidence="1 2">
    <name type="scientific">Stigmatella aurantiaca (strain DW4/3-1)</name>
    <dbReference type="NCBI Taxonomy" id="378806"/>
    <lineage>
        <taxon>Bacteria</taxon>
        <taxon>Pseudomonadati</taxon>
        <taxon>Myxococcota</taxon>
        <taxon>Myxococcia</taxon>
        <taxon>Myxococcales</taxon>
        <taxon>Cystobacterineae</taxon>
        <taxon>Archangiaceae</taxon>
        <taxon>Stigmatella</taxon>
    </lineage>
</organism>
<dbReference type="RefSeq" id="WP_002613567.1">
    <property type="nucleotide sequence ID" value="NC_014623.1"/>
</dbReference>